<proteinExistence type="predicted"/>
<feature type="compositionally biased region" description="Acidic residues" evidence="1">
    <location>
        <begin position="166"/>
        <end position="177"/>
    </location>
</feature>
<sequence length="300" mass="33032">MARKKEEFDPLGGSIGGSGSRKKKSKGKSFDVLGGGFGGEHAVEKESFDTYSDASFGDSTDFLMETGSSSSKSKPKKKGFFSSLFGGSKKQPAKKTVSPETEEIPQSYVPKHVRDPELSIRDGVMETGIVDRMVDPEFGSDAYECEDAEQYIEYDEPRRSPAAPEREEEEDLFEEEDVPRQSVRKPVSRPVSVSVAEPVPVKTVAPPPPPTSTAPAARRQQISSLHTCYLCGASSPTDLPTFGSEHPVPLCRTCYRAVTTLVKFRDPADEREIKTEWFTLCPHLDSDRADNVIEDGRRNS</sequence>
<feature type="compositionally biased region" description="Low complexity" evidence="1">
    <location>
        <begin position="80"/>
        <end position="90"/>
    </location>
</feature>
<dbReference type="RefSeq" id="WP_338095358.1">
    <property type="nucleotide sequence ID" value="NZ_JAWDKB010000001.1"/>
</dbReference>
<dbReference type="Proteomes" id="UP001283212">
    <property type="component" value="Unassembled WGS sequence"/>
</dbReference>
<comment type="caution">
    <text evidence="2">The sequence shown here is derived from an EMBL/GenBank/DDBJ whole genome shotgun (WGS) entry which is preliminary data.</text>
</comment>
<organism evidence="2 3">
    <name type="scientific">Methanorbis rubei</name>
    <dbReference type="NCBI Taxonomy" id="3028300"/>
    <lineage>
        <taxon>Archaea</taxon>
        <taxon>Methanobacteriati</taxon>
        <taxon>Methanobacteriota</taxon>
        <taxon>Stenosarchaea group</taxon>
        <taxon>Methanomicrobia</taxon>
        <taxon>Methanomicrobiales</taxon>
        <taxon>Methanocorpusculaceae</taxon>
        <taxon>Methanorbis</taxon>
    </lineage>
</organism>
<dbReference type="EMBL" id="JAWDKB010000001">
    <property type="protein sequence ID" value="MDV0442818.1"/>
    <property type="molecule type" value="Genomic_DNA"/>
</dbReference>
<gene>
    <name evidence="2" type="ORF">McpCs1_01650</name>
</gene>
<reference evidence="2 3" key="1">
    <citation type="submission" date="2023-06" db="EMBL/GenBank/DDBJ databases">
        <title>Genome sequence of Methancorpusculaceae sp. Cs1.</title>
        <authorList>
            <person name="Protasov E."/>
            <person name="Platt K."/>
            <person name="Poehlein A."/>
            <person name="Daniel R."/>
            <person name="Brune A."/>
        </authorList>
    </citation>
    <scope>NUCLEOTIDE SEQUENCE [LARGE SCALE GENOMIC DNA]</scope>
    <source>
        <strain evidence="2 3">Cs1</strain>
    </source>
</reference>
<protein>
    <submittedName>
        <fullName evidence="2">Uncharacterized protein</fullName>
    </submittedName>
</protein>
<name>A0AAE4SBK2_9EURY</name>
<feature type="region of interest" description="Disordered" evidence="1">
    <location>
        <begin position="1"/>
        <end position="31"/>
    </location>
</feature>
<feature type="compositionally biased region" description="Basic and acidic residues" evidence="1">
    <location>
        <begin position="112"/>
        <end position="122"/>
    </location>
</feature>
<keyword evidence="3" id="KW-1185">Reference proteome</keyword>
<evidence type="ECO:0000256" key="1">
    <source>
        <dbReference type="SAM" id="MobiDB-lite"/>
    </source>
</evidence>
<feature type="region of interest" description="Disordered" evidence="1">
    <location>
        <begin position="59"/>
        <end position="122"/>
    </location>
</feature>
<dbReference type="AlphaFoldDB" id="A0AAE4SBK2"/>
<evidence type="ECO:0000313" key="2">
    <source>
        <dbReference type="EMBL" id="MDV0442818.1"/>
    </source>
</evidence>
<accession>A0AAE4SBK2</accession>
<feature type="region of interest" description="Disordered" evidence="1">
    <location>
        <begin position="200"/>
        <end position="219"/>
    </location>
</feature>
<feature type="region of interest" description="Disordered" evidence="1">
    <location>
        <begin position="147"/>
        <end position="189"/>
    </location>
</feature>
<evidence type="ECO:0000313" key="3">
    <source>
        <dbReference type="Proteomes" id="UP001283212"/>
    </source>
</evidence>